<keyword evidence="2" id="KW-1015">Disulfide bond</keyword>
<feature type="region of interest" description="Disordered" evidence="3">
    <location>
        <begin position="765"/>
        <end position="789"/>
    </location>
</feature>
<feature type="domain" description="LamG-like jellyroll fold" evidence="5">
    <location>
        <begin position="1539"/>
        <end position="1678"/>
    </location>
</feature>
<organism evidence="6 7">
    <name type="scientific">Nocardia jiangsuensis</name>
    <dbReference type="NCBI Taxonomy" id="1691563"/>
    <lineage>
        <taxon>Bacteria</taxon>
        <taxon>Bacillati</taxon>
        <taxon>Actinomycetota</taxon>
        <taxon>Actinomycetes</taxon>
        <taxon>Mycobacteriales</taxon>
        <taxon>Nocardiaceae</taxon>
        <taxon>Nocardia</taxon>
    </lineage>
</organism>
<feature type="domain" description="Laminin G" evidence="4">
    <location>
        <begin position="1539"/>
        <end position="1673"/>
    </location>
</feature>
<evidence type="ECO:0000259" key="4">
    <source>
        <dbReference type="SMART" id="SM00282"/>
    </source>
</evidence>
<proteinExistence type="predicted"/>
<evidence type="ECO:0000256" key="1">
    <source>
        <dbReference type="ARBA" id="ARBA00022729"/>
    </source>
</evidence>
<evidence type="ECO:0000313" key="6">
    <source>
        <dbReference type="EMBL" id="MFC3963116.1"/>
    </source>
</evidence>
<feature type="region of interest" description="Disordered" evidence="3">
    <location>
        <begin position="2211"/>
        <end position="2230"/>
    </location>
</feature>
<dbReference type="SUPFAM" id="SSF49899">
    <property type="entry name" value="Concanavalin A-like lectins/glucanases"/>
    <property type="match status" value="4"/>
</dbReference>
<dbReference type="EMBL" id="JBHSAX010000013">
    <property type="protein sequence ID" value="MFC3963116.1"/>
    <property type="molecule type" value="Genomic_DNA"/>
</dbReference>
<evidence type="ECO:0000313" key="7">
    <source>
        <dbReference type="Proteomes" id="UP001595696"/>
    </source>
</evidence>
<name>A0ABV8DT15_9NOCA</name>
<gene>
    <name evidence="6" type="ORF">ACFO0B_14060</name>
</gene>
<sequence>MSGRQLVKTYSQRRYVHTTLVQHQGVTVAFAMDDARRVFYSVLDMSRDTGDGLDTSYWADNPSELRFPSEIAKVGYAAAGAVTLPLIKRGGRVEAGAERLLPEEIDPFLSSTARLAASAPFQVVSDGTNIVVFRQSIDAAHPDALFRAPSGGPVTETSGSGRVALVHNTLLCDRFVVSGVELRPLMEVRYQRSRQRAVPESSRDTLGTRDMEGRPFYEPTQELGFVANLTEGAFSVLLLPTQVSGVRRWQLFSRNSRTRRIDAFSVEQAGDGLFNTMGSQYYTSPDPAYAGAVFERAPGVDQFTGKPLVPVASRAGYAETALRFDGAKTYVDLGNSSKLGFTGPEGTVEAWIRPTAPNATIVAKYDEGGAGGSFALALADTGKLTVRRGGGALVESSRTVPMDAYIHVAVTFTDSRVLLFLDGEPAGAGLLPVPAATTTALLIGARRAGGAPTALFNGEIDELRIWDRARSAAELVRDRGQRLAGNEPGLIAYYRFDEGSGTALFDHTDGACDGTLVGGPTWVTSHAPIGDNSGLRRESFVFEGRTVISGLTSTLYFQQENAATGYGSEQKPVKRQARVLLAGVTDGPVPPGGVAGRSYVATLDLAVGRDGRLTQVPDQITLPVVGKPDPSRDLERISALEQAIKVLQTRNTADEAILARSAIDPAKVAAWESERTTTAAEVARLAALYDRENIVTNWSYRIRNAVDNSYMAAFVTAKGGYRLTATVDPSDAGLSLWSIRDIGQRSADGRPYYLLIPGGMATAPLRVSDARPEDPDGRQTTGPPTGGPDVISFDYGNQDKYSAQPRSGPWVHFLVRVADESSTEGEIVARFNGCRVLFRPMASAKDYPGTEPRYRTAKAEESVDPRAVRFVFQRQSLHSGVDVALQAARDKLSTLATDIDAARTLRNSQDEARIRLAAGRVELAAKLAELALLTSGAKGSADVALPMPYLGCDRQGLTYAGGLLAFAWTPDTPFLADSTVGHVALYFRGGEGQFFAAYYDTSVSRSSRRLPTQGAPLRLIGRDALVDLAATTITVTDGEVPARCTVTITTGTESETFRSVPRAPTQFAAVLNGNPDATTVLIGAVQRADASTLTLSAPSVAAVSEGAAIRVDGRAFLVADHTPAGAKTIALVPGSASSTRTTAIETGSEIRAIAYDFGWATASRAGVSLTSGSTRIRVEVLAAAETVTNGTAADLTAGRACQWRGEAPGRAFTFDGKQTRLALPVPLLAQVRTVSDLTLEAWLLPDRVIRPARALHADTGADSVDARYQLGVTPAPLMTALTFDGARDRVNCGPIRLDATDFTIEFWAKRQTVTGRGELMLAQGDVGSSNLVLHLGFRGDNSFVFGFYGNDLDIPTAYTDLQWHHWAAVYDRAASTQIMYRDGVEVGRRTVPAPYAGKGDLILGGCNAIPAPANVGMDDVRVWGRVRSGQEIDRDRDRRITGREEGLLGYWTFANKRAVDLSPAGRDGVLIGSPAQCASGLAGHQVFAALGDRFVRSRDAFPVNEWEHLAVSVRQSWAVRLDGRGFLDAGAPDALNIVGDLTIEVFLRVDRLDLIQGLISYGGLGDGEPGGVPYQLTLLADGTLRFSFEDLDGVPRHMTSLQGLVAGAFHRVAVVRKGAEVTFYINGNQAGSTRHEGSAPQGGPGPLEMGRIRVGTATAGLRGVLSEVRLWNVARASTDVCREASPRSSGLLAHFRFQENTGNVTIDSINSYRARLSGASWTRSPDPAGSPAQLYRNGEHVVIDAVPAGDELRAAGYGEAQFTLGGRTTGSVLRDAFSGVLEEVRIWRTVRTQEQILDNLFTRLKGEKDQLIACYSFDTDTGTPTTALRDGGLRGNHLTFGTTAGQQPELVLSTAPLSTDTAQVRSALSGVSTSFHERLSGSPAVAEYADAQFDARGTLGGVMKRCYGYRRGDAWILVTGYKIGNLFTEWISQAQFDPQIIGYIEGAPPVPSENLTGSGTPDLTGTSSVTFRQADAVNVTQASGTADGKNFAFKAELETEFKTKVQAVTAPLGIGFSRPAIDITAKLKFGGGYDFSHNWTSDNSVSKAVSARRDTSVKLTGAWEHPAKILNTGVGRRFLPANTGFAVVQSETVDIFAVRLAHNNALVSYRILPSPDIPRDWNIIAFPINPRYTKQGTLDGAIGSTDTGKVLDPDYPQAGARGEHSYFKPTESYSIKRRIQREQQRLRALYESISHEPPPATDGAPLARALSDLAGPSFRPPARRPDTAATGAVAKSLAQRDLANTYVWTAAGGFFAESTETTDVVTETMAGTYTTGSNATGSAGLGLDFGGAAININFELSGGASHSTTHTKSKEATRSFGLDVSCAPSGDLHRYDDRGQLVFGADGRPAKVPGKVDAYRFMTFYLDADKSNFEDFFGKVVDPVWLAQSNDNNAAALRRARQSDKKPPCWRIMHRVTFVSRILQAVAPPTATPLEKAMRAENIESNYELIKRLEPYVRESASSLDELTAATEKALTRHLPELLPSAKEITDYLAHYYGTV</sequence>
<feature type="compositionally biased region" description="Basic and acidic residues" evidence="3">
    <location>
        <begin position="768"/>
        <end position="777"/>
    </location>
</feature>
<dbReference type="InterPro" id="IPR013320">
    <property type="entry name" value="ConA-like_dom_sf"/>
</dbReference>
<dbReference type="RefSeq" id="WP_378612850.1">
    <property type="nucleotide sequence ID" value="NZ_JBHSAX010000013.1"/>
</dbReference>
<keyword evidence="7" id="KW-1185">Reference proteome</keyword>
<dbReference type="SMART" id="SM00560">
    <property type="entry name" value="LamGL"/>
    <property type="match status" value="3"/>
</dbReference>
<reference evidence="7" key="1">
    <citation type="journal article" date="2019" name="Int. J. Syst. Evol. Microbiol.">
        <title>The Global Catalogue of Microorganisms (GCM) 10K type strain sequencing project: providing services to taxonomists for standard genome sequencing and annotation.</title>
        <authorList>
            <consortium name="The Broad Institute Genomics Platform"/>
            <consortium name="The Broad Institute Genome Sequencing Center for Infectious Disease"/>
            <person name="Wu L."/>
            <person name="Ma J."/>
        </authorList>
    </citation>
    <scope>NUCLEOTIDE SEQUENCE [LARGE SCALE GENOMIC DNA]</scope>
    <source>
        <strain evidence="7">CGMCC 4.7330</strain>
    </source>
</reference>
<evidence type="ECO:0000256" key="3">
    <source>
        <dbReference type="SAM" id="MobiDB-lite"/>
    </source>
</evidence>
<dbReference type="Pfam" id="PF13385">
    <property type="entry name" value="Laminin_G_3"/>
    <property type="match status" value="3"/>
</dbReference>
<dbReference type="SMART" id="SM00282">
    <property type="entry name" value="LamG"/>
    <property type="match status" value="2"/>
</dbReference>
<feature type="domain" description="LamG-like jellyroll fold" evidence="5">
    <location>
        <begin position="1300"/>
        <end position="1430"/>
    </location>
</feature>
<evidence type="ECO:0000259" key="5">
    <source>
        <dbReference type="SMART" id="SM00560"/>
    </source>
</evidence>
<protein>
    <submittedName>
        <fullName evidence="6">LamG-like jellyroll fold domain-containing protein</fullName>
    </submittedName>
</protein>
<keyword evidence="1" id="KW-0732">Signal</keyword>
<dbReference type="Gene3D" id="2.60.120.200">
    <property type="match status" value="4"/>
</dbReference>
<accession>A0ABV8DT15</accession>
<dbReference type="Proteomes" id="UP001595696">
    <property type="component" value="Unassembled WGS sequence"/>
</dbReference>
<dbReference type="InterPro" id="IPR001791">
    <property type="entry name" value="Laminin_G"/>
</dbReference>
<feature type="domain" description="LamG-like jellyroll fold" evidence="5">
    <location>
        <begin position="347"/>
        <end position="473"/>
    </location>
</feature>
<dbReference type="InterPro" id="IPR006558">
    <property type="entry name" value="LamG-like"/>
</dbReference>
<comment type="caution">
    <text evidence="6">The sequence shown here is derived from an EMBL/GenBank/DDBJ whole genome shotgun (WGS) entry which is preliminary data.</text>
</comment>
<feature type="domain" description="Laminin G" evidence="4">
    <location>
        <begin position="344"/>
        <end position="468"/>
    </location>
</feature>
<evidence type="ECO:0000256" key="2">
    <source>
        <dbReference type="ARBA" id="ARBA00023157"/>
    </source>
</evidence>